<evidence type="ECO:0000256" key="5">
    <source>
        <dbReference type="ARBA" id="ARBA00022519"/>
    </source>
</evidence>
<dbReference type="Gene3D" id="2.40.30.170">
    <property type="match status" value="1"/>
</dbReference>
<accession>A0ABQ6E2V7</accession>
<evidence type="ECO:0000256" key="4">
    <source>
        <dbReference type="ARBA" id="ARBA00022475"/>
    </source>
</evidence>
<reference evidence="12" key="1">
    <citation type="journal article" date="2019" name="Int. J. Syst. Evol. Microbiol.">
        <title>The Global Catalogue of Microorganisms (GCM) 10K type strain sequencing project: providing services to taxonomists for standard genome sequencing and annotation.</title>
        <authorList>
            <consortium name="The Broad Institute Genomics Platform"/>
            <consortium name="The Broad Institute Genome Sequencing Center for Infectious Disease"/>
            <person name="Wu L."/>
            <person name="Ma J."/>
        </authorList>
    </citation>
    <scope>NUCLEOTIDE SEQUENCE [LARGE SCALE GENOMIC DNA]</scope>
    <source>
        <strain evidence="12">NBRC 103166</strain>
    </source>
</reference>
<gene>
    <name evidence="11" type="ORF">GCM10007916_27820</name>
</gene>
<evidence type="ECO:0000256" key="7">
    <source>
        <dbReference type="ARBA" id="ARBA00022989"/>
    </source>
</evidence>
<evidence type="ECO:0000256" key="3">
    <source>
        <dbReference type="ARBA" id="ARBA00022448"/>
    </source>
</evidence>
<dbReference type="PANTHER" id="PTHR30386">
    <property type="entry name" value="MEMBRANE FUSION SUBUNIT OF EMRAB-TOLC MULTIDRUG EFFLUX PUMP"/>
    <property type="match status" value="1"/>
</dbReference>
<evidence type="ECO:0000313" key="12">
    <source>
        <dbReference type="Proteomes" id="UP001157353"/>
    </source>
</evidence>
<keyword evidence="7 9" id="KW-1133">Transmembrane helix</keyword>
<dbReference type="InterPro" id="IPR050739">
    <property type="entry name" value="MFP"/>
</dbReference>
<comment type="similarity">
    <text evidence="2 9">Belongs to the membrane fusion protein (MFP) (TC 8.A.1) family.</text>
</comment>
<dbReference type="InterPro" id="IPR058982">
    <property type="entry name" value="Beta-barrel_AprE"/>
</dbReference>
<keyword evidence="6 9" id="KW-0812">Transmembrane</keyword>
<dbReference type="Pfam" id="PF26002">
    <property type="entry name" value="Beta-barrel_AprE"/>
    <property type="match status" value="1"/>
</dbReference>
<keyword evidence="5 9" id="KW-0997">Cell inner membrane</keyword>
<evidence type="ECO:0000256" key="9">
    <source>
        <dbReference type="RuleBase" id="RU365093"/>
    </source>
</evidence>
<dbReference type="Proteomes" id="UP001157353">
    <property type="component" value="Unassembled WGS sequence"/>
</dbReference>
<keyword evidence="4 9" id="KW-1003">Cell membrane</keyword>
<evidence type="ECO:0000313" key="11">
    <source>
        <dbReference type="EMBL" id="GLS91712.1"/>
    </source>
</evidence>
<dbReference type="RefSeq" id="WP_284204828.1">
    <property type="nucleotide sequence ID" value="NZ_BSPQ01000015.1"/>
</dbReference>
<evidence type="ECO:0000259" key="10">
    <source>
        <dbReference type="Pfam" id="PF26002"/>
    </source>
</evidence>
<feature type="transmembrane region" description="Helical" evidence="9">
    <location>
        <begin position="42"/>
        <end position="59"/>
    </location>
</feature>
<keyword evidence="12" id="KW-1185">Reference proteome</keyword>
<name>A0ABQ6E2V7_9GAMM</name>
<evidence type="ECO:0000256" key="6">
    <source>
        <dbReference type="ARBA" id="ARBA00022692"/>
    </source>
</evidence>
<sequence>MKKDDSIDVNFDQVIEQSVNKAHSTNIIDEVSANKKNTGQRIAIIIFAFSIIALIWSSQAELEINVSTRGEILLDSDIEKIQHLEGGMLLALYVAPGDIVYKGQKIALINSLDRENELQVTDYEIAGLTIENLKYSSLLNDTELDLAAFTLFPELVQTHYKTWRVEKDKNSSDDALIKHDIVHKTQLISSMNKRIISSNTQLGLIQQQLSIKEALFKEEMASFVDVLNMRVQNMNMVREIENLHEAVLNERFQLNRMKKQLVNTSATRNNMYLDKLTTIRKELSIKQTQRIALSDKVSRLTVYSPVDGTVDKLNYNYISAIISPGDSIAEITPLKNALRGQIKIPRKDIGFIEKGQLVNLKLDTFNFANYGVINGVISSISRGSYTEEEDEFFLAEITIDKDYLMKKGVKYNISPYMEFTADIKTGTRRVIDYALKPIMAALEESFNER</sequence>
<dbReference type="EMBL" id="BSPQ01000015">
    <property type="protein sequence ID" value="GLS91712.1"/>
    <property type="molecule type" value="Genomic_DNA"/>
</dbReference>
<evidence type="ECO:0000256" key="8">
    <source>
        <dbReference type="ARBA" id="ARBA00023136"/>
    </source>
</evidence>
<comment type="caution">
    <text evidence="11">The sequence shown here is derived from an EMBL/GenBank/DDBJ whole genome shotgun (WGS) entry which is preliminary data.</text>
</comment>
<dbReference type="InterPro" id="IPR010129">
    <property type="entry name" value="T1SS_HlyD"/>
</dbReference>
<dbReference type="NCBIfam" id="TIGR01843">
    <property type="entry name" value="type_I_hlyD"/>
    <property type="match status" value="1"/>
</dbReference>
<feature type="domain" description="AprE-like beta-barrel" evidence="10">
    <location>
        <begin position="341"/>
        <end position="426"/>
    </location>
</feature>
<proteinExistence type="inferred from homology"/>
<comment type="subcellular location">
    <subcellularLocation>
        <location evidence="1 9">Cell inner membrane</location>
        <topology evidence="1 9">Single-pass membrane protein</topology>
    </subcellularLocation>
</comment>
<organism evidence="11 12">
    <name type="scientific">Psychromonas marina</name>
    <dbReference type="NCBI Taxonomy" id="88364"/>
    <lineage>
        <taxon>Bacteria</taxon>
        <taxon>Pseudomonadati</taxon>
        <taxon>Pseudomonadota</taxon>
        <taxon>Gammaproteobacteria</taxon>
        <taxon>Alteromonadales</taxon>
        <taxon>Psychromonadaceae</taxon>
        <taxon>Psychromonas</taxon>
    </lineage>
</organism>
<dbReference type="PRINTS" id="PR01490">
    <property type="entry name" value="RTXTOXIND"/>
</dbReference>
<keyword evidence="8 9" id="KW-0472">Membrane</keyword>
<protein>
    <recommendedName>
        <fullName evidence="9">Membrane fusion protein (MFP) family protein</fullName>
    </recommendedName>
</protein>
<keyword evidence="3 9" id="KW-0813">Transport</keyword>
<evidence type="ECO:0000256" key="1">
    <source>
        <dbReference type="ARBA" id="ARBA00004377"/>
    </source>
</evidence>
<dbReference type="PANTHER" id="PTHR30386:SF26">
    <property type="entry name" value="TRANSPORT PROTEIN COMB"/>
    <property type="match status" value="1"/>
</dbReference>
<evidence type="ECO:0000256" key="2">
    <source>
        <dbReference type="ARBA" id="ARBA00009477"/>
    </source>
</evidence>